<dbReference type="InParanoid" id="E5ACF3"/>
<dbReference type="VEuPathDB" id="FungiDB:LEMA_P009420.1"/>
<reference evidence="3" key="1">
    <citation type="journal article" date="2011" name="Nat. Commun.">
        <title>Effector diversification within compartments of the Leptosphaeria maculans genome affected by Repeat-Induced Point mutations.</title>
        <authorList>
            <person name="Rouxel T."/>
            <person name="Grandaubert J."/>
            <person name="Hane J.K."/>
            <person name="Hoede C."/>
            <person name="van de Wouw A.P."/>
            <person name="Couloux A."/>
            <person name="Dominguez V."/>
            <person name="Anthouard V."/>
            <person name="Bally P."/>
            <person name="Bourras S."/>
            <person name="Cozijnsen A.J."/>
            <person name="Ciuffetti L.M."/>
            <person name="Degrave A."/>
            <person name="Dilmaghani A."/>
            <person name="Duret L."/>
            <person name="Fudal I."/>
            <person name="Goodwin S.B."/>
            <person name="Gout L."/>
            <person name="Glaser N."/>
            <person name="Linglin J."/>
            <person name="Kema G.H.J."/>
            <person name="Lapalu N."/>
            <person name="Lawrence C.B."/>
            <person name="May K."/>
            <person name="Meyer M."/>
            <person name="Ollivier B."/>
            <person name="Poulain J."/>
            <person name="Schoch C.L."/>
            <person name="Simon A."/>
            <person name="Spatafora J.W."/>
            <person name="Stachowiak A."/>
            <person name="Turgeon B.G."/>
            <person name="Tyler B.M."/>
            <person name="Vincent D."/>
            <person name="Weissenbach J."/>
            <person name="Amselem J."/>
            <person name="Quesneville H."/>
            <person name="Oliver R.P."/>
            <person name="Wincker P."/>
            <person name="Balesdent M.-H."/>
            <person name="Howlett B.J."/>
        </authorList>
    </citation>
    <scope>NUCLEOTIDE SEQUENCE [LARGE SCALE GENOMIC DNA]</scope>
    <source>
        <strain evidence="3">JN3 / isolate v23.1.3 / race Av1-4-5-6-7-8</strain>
    </source>
</reference>
<accession>E5ACF3</accession>
<feature type="region of interest" description="Disordered" evidence="1">
    <location>
        <begin position="1"/>
        <end position="34"/>
    </location>
</feature>
<protein>
    <submittedName>
        <fullName evidence="2">Predicted protein</fullName>
    </submittedName>
</protein>
<evidence type="ECO:0000313" key="2">
    <source>
        <dbReference type="EMBL" id="CBY02155.1"/>
    </source>
</evidence>
<dbReference type="HOGENOM" id="CLU_1578809_0_0_1"/>
<feature type="compositionally biased region" description="Pro residues" evidence="1">
    <location>
        <begin position="1"/>
        <end position="11"/>
    </location>
</feature>
<name>E5ACF3_LEPMJ</name>
<dbReference type="AlphaFoldDB" id="E5ACF3"/>
<dbReference type="EMBL" id="FP929139">
    <property type="protein sequence ID" value="CBY02155.1"/>
    <property type="molecule type" value="Genomic_DNA"/>
</dbReference>
<evidence type="ECO:0000256" key="1">
    <source>
        <dbReference type="SAM" id="MobiDB-lite"/>
    </source>
</evidence>
<evidence type="ECO:0000313" key="3">
    <source>
        <dbReference type="Proteomes" id="UP000002668"/>
    </source>
</evidence>
<dbReference type="Proteomes" id="UP000002668">
    <property type="component" value="Genome"/>
</dbReference>
<organism evidence="2 3">
    <name type="scientific">Leptosphaeria maculans (strain JN3 / isolate v23.1.3 / race Av1-4-5-6-7-8)</name>
    <name type="common">Blackleg fungus</name>
    <name type="synonym">Phoma lingam</name>
    <dbReference type="NCBI Taxonomy" id="985895"/>
    <lineage>
        <taxon>Eukaryota</taxon>
        <taxon>Fungi</taxon>
        <taxon>Dikarya</taxon>
        <taxon>Ascomycota</taxon>
        <taxon>Pezizomycotina</taxon>
        <taxon>Dothideomycetes</taxon>
        <taxon>Pleosporomycetidae</taxon>
        <taxon>Pleosporales</taxon>
        <taxon>Pleosporineae</taxon>
        <taxon>Leptosphaeriaceae</taxon>
        <taxon>Plenodomus</taxon>
        <taxon>Plenodomus lingam/Leptosphaeria maculans species complex</taxon>
    </lineage>
</organism>
<proteinExistence type="predicted"/>
<gene>
    <name evidence="2" type="ORF">LEMA_P009420.1</name>
</gene>
<keyword evidence="3" id="KW-1185">Reference proteome</keyword>
<sequence>MPMLQPTPWPMSPHGYNLSVPTGEHQNGHLPQHSTETQAAANYPYLRRGIVFPYPESAVCATTYPSISALSRDFCSSTMSPSHLAMSPFLPHWLFHYATGRHITYAPVVFSQSHILVLHNAYSLVLLDLIELQPSFNKAMDDSYIDLVTIPPSFCRQIVFNRQKVINEL</sequence>